<name>A0A177BB19_9BILA</name>
<evidence type="ECO:0000256" key="3">
    <source>
        <dbReference type="ARBA" id="ARBA00023128"/>
    </source>
</evidence>
<evidence type="ECO:0000313" key="6">
    <source>
        <dbReference type="Proteomes" id="UP000078046"/>
    </source>
</evidence>
<keyword evidence="2" id="KW-0689">Ribosomal protein</keyword>
<dbReference type="GO" id="GO:0005739">
    <property type="term" value="C:mitochondrion"/>
    <property type="evidence" value="ECO:0007669"/>
    <property type="project" value="UniProtKB-SubCell"/>
</dbReference>
<dbReference type="InterPro" id="IPR040049">
    <property type="entry name" value="Ribosomal_mS25/mL61"/>
</dbReference>
<keyword evidence="6" id="KW-1185">Reference proteome</keyword>
<dbReference type="EMBL" id="LWCA01000044">
    <property type="protein sequence ID" value="OAF71517.1"/>
    <property type="molecule type" value="Genomic_DNA"/>
</dbReference>
<evidence type="ECO:0000256" key="4">
    <source>
        <dbReference type="ARBA" id="ARBA00023274"/>
    </source>
</evidence>
<evidence type="ECO:0000313" key="5">
    <source>
        <dbReference type="EMBL" id="OAF71517.1"/>
    </source>
</evidence>
<dbReference type="PANTHER" id="PTHR13274">
    <property type="entry name" value="MITOCHONDRIAL RIBOSOMAL PROTEIN S25"/>
    <property type="match status" value="1"/>
</dbReference>
<dbReference type="Proteomes" id="UP000078046">
    <property type="component" value="Unassembled WGS sequence"/>
</dbReference>
<accession>A0A177BB19</accession>
<proteinExistence type="predicted"/>
<dbReference type="GO" id="GO:0003735">
    <property type="term" value="F:structural constituent of ribosome"/>
    <property type="evidence" value="ECO:0007669"/>
    <property type="project" value="InterPro"/>
</dbReference>
<dbReference type="GO" id="GO:1990904">
    <property type="term" value="C:ribonucleoprotein complex"/>
    <property type="evidence" value="ECO:0007669"/>
    <property type="project" value="UniProtKB-KW"/>
</dbReference>
<evidence type="ECO:0000256" key="2">
    <source>
        <dbReference type="ARBA" id="ARBA00022980"/>
    </source>
</evidence>
<evidence type="ECO:0000256" key="1">
    <source>
        <dbReference type="ARBA" id="ARBA00004173"/>
    </source>
</evidence>
<comment type="caution">
    <text evidence="5">The sequence shown here is derived from an EMBL/GenBank/DDBJ whole genome shotgun (WGS) entry which is preliminary data.</text>
</comment>
<reference evidence="5 6" key="1">
    <citation type="submission" date="2016-04" db="EMBL/GenBank/DDBJ databases">
        <title>The genome of Intoshia linei affirms orthonectids as highly simplified spiralians.</title>
        <authorList>
            <person name="Mikhailov K.V."/>
            <person name="Slusarev G.S."/>
            <person name="Nikitin M.A."/>
            <person name="Logacheva M.D."/>
            <person name="Penin A."/>
            <person name="Aleoshin V."/>
            <person name="Panchin Y.V."/>
        </authorList>
    </citation>
    <scope>NUCLEOTIDE SEQUENCE [LARGE SCALE GENOMIC DNA]</scope>
    <source>
        <strain evidence="5">Intl2013</strain>
        <tissue evidence="5">Whole animal</tissue>
    </source>
</reference>
<sequence>MVFKLGKTAIRRTIPYLEKDPLYINEKIKILMFSYITKKSPFLASLEKCSGLYDFIYWKIPQIMYQNSQIQFLFFHDKSKTAYIEAFTDKKSIIMDCFDKPKDIIHTKFIENFASQLSKMYSNPAIFGYDYNRHCICEISDAWPCPRLTPIPKMMRGKEIMKSYMEKSAK</sequence>
<dbReference type="GO" id="GO:0005840">
    <property type="term" value="C:ribosome"/>
    <property type="evidence" value="ECO:0007669"/>
    <property type="project" value="UniProtKB-KW"/>
</dbReference>
<dbReference type="OrthoDB" id="5919182at2759"/>
<dbReference type="PANTHER" id="PTHR13274:SF2">
    <property type="entry name" value="SMALL RIBOSOMAL SUBUNIT PROTEIN MS25"/>
    <property type="match status" value="1"/>
</dbReference>
<protein>
    <submittedName>
        <fullName evidence="5">Uncharacterized protein</fullName>
    </submittedName>
</protein>
<gene>
    <name evidence="5" type="ORF">A3Q56_00722</name>
</gene>
<organism evidence="5 6">
    <name type="scientific">Intoshia linei</name>
    <dbReference type="NCBI Taxonomy" id="1819745"/>
    <lineage>
        <taxon>Eukaryota</taxon>
        <taxon>Metazoa</taxon>
        <taxon>Spiralia</taxon>
        <taxon>Lophotrochozoa</taxon>
        <taxon>Mesozoa</taxon>
        <taxon>Orthonectida</taxon>
        <taxon>Rhopaluridae</taxon>
        <taxon>Intoshia</taxon>
    </lineage>
</organism>
<dbReference type="AlphaFoldDB" id="A0A177BB19"/>
<keyword evidence="4" id="KW-0687">Ribonucleoprotein</keyword>
<comment type="subcellular location">
    <subcellularLocation>
        <location evidence="1">Mitochondrion</location>
    </subcellularLocation>
</comment>
<keyword evidence="3" id="KW-0496">Mitochondrion</keyword>